<evidence type="ECO:0000313" key="2">
    <source>
        <dbReference type="EMBL" id="KAK6294929.1"/>
    </source>
</evidence>
<keyword evidence="3" id="KW-1185">Reference proteome</keyword>
<evidence type="ECO:0000313" key="3">
    <source>
        <dbReference type="Proteomes" id="UP001356427"/>
    </source>
</evidence>
<keyword evidence="1" id="KW-0812">Transmembrane</keyword>
<keyword evidence="1" id="KW-1133">Transmembrane helix</keyword>
<dbReference type="Proteomes" id="UP001356427">
    <property type="component" value="Unassembled WGS sequence"/>
</dbReference>
<feature type="transmembrane region" description="Helical" evidence="1">
    <location>
        <begin position="41"/>
        <end position="63"/>
    </location>
</feature>
<dbReference type="EMBL" id="JAGTTL010000034">
    <property type="protein sequence ID" value="KAK6294929.1"/>
    <property type="molecule type" value="Genomic_DNA"/>
</dbReference>
<gene>
    <name evidence="2" type="ORF">J4Q44_G00341550</name>
</gene>
<dbReference type="AlphaFoldDB" id="A0AAN8KSZ1"/>
<keyword evidence="1" id="KW-0472">Membrane</keyword>
<proteinExistence type="predicted"/>
<accession>A0AAN8KSZ1</accession>
<protein>
    <submittedName>
        <fullName evidence="2">Uncharacterized protein</fullName>
    </submittedName>
</protein>
<evidence type="ECO:0000256" key="1">
    <source>
        <dbReference type="SAM" id="Phobius"/>
    </source>
</evidence>
<name>A0AAN8KSZ1_9TELE</name>
<reference evidence="2 3" key="1">
    <citation type="submission" date="2021-04" db="EMBL/GenBank/DDBJ databases">
        <authorList>
            <person name="De Guttry C."/>
            <person name="Zahm M."/>
            <person name="Klopp C."/>
            <person name="Cabau C."/>
            <person name="Louis A."/>
            <person name="Berthelot C."/>
            <person name="Parey E."/>
            <person name="Roest Crollius H."/>
            <person name="Montfort J."/>
            <person name="Robinson-Rechavi M."/>
            <person name="Bucao C."/>
            <person name="Bouchez O."/>
            <person name="Gislard M."/>
            <person name="Lluch J."/>
            <person name="Milhes M."/>
            <person name="Lampietro C."/>
            <person name="Lopez Roques C."/>
            <person name="Donnadieu C."/>
            <person name="Braasch I."/>
            <person name="Desvignes T."/>
            <person name="Postlethwait J."/>
            <person name="Bobe J."/>
            <person name="Wedekind C."/>
            <person name="Guiguen Y."/>
        </authorList>
    </citation>
    <scope>NUCLEOTIDE SEQUENCE [LARGE SCALE GENOMIC DNA]</scope>
    <source>
        <strain evidence="2">Cs_M1</strain>
        <tissue evidence="2">Blood</tissue>
    </source>
</reference>
<comment type="caution">
    <text evidence="2">The sequence shown here is derived from an EMBL/GenBank/DDBJ whole genome shotgun (WGS) entry which is preliminary data.</text>
</comment>
<sequence length="93" mass="10500">MEIWPCGNTNPIKAKLDPREACLSKALPCDVASLLKLVGSFQNLSCVSQIEMMMMILYIYIYIAAEKIKRPLQNSVSLVLLFIAKEQRGWTHA</sequence>
<organism evidence="2 3">
    <name type="scientific">Coregonus suidteri</name>
    <dbReference type="NCBI Taxonomy" id="861788"/>
    <lineage>
        <taxon>Eukaryota</taxon>
        <taxon>Metazoa</taxon>
        <taxon>Chordata</taxon>
        <taxon>Craniata</taxon>
        <taxon>Vertebrata</taxon>
        <taxon>Euteleostomi</taxon>
        <taxon>Actinopterygii</taxon>
        <taxon>Neopterygii</taxon>
        <taxon>Teleostei</taxon>
        <taxon>Protacanthopterygii</taxon>
        <taxon>Salmoniformes</taxon>
        <taxon>Salmonidae</taxon>
        <taxon>Coregoninae</taxon>
        <taxon>Coregonus</taxon>
    </lineage>
</organism>